<dbReference type="InterPro" id="IPR013783">
    <property type="entry name" value="Ig-like_fold"/>
</dbReference>
<name>A0A5A9NU75_9TELE</name>
<keyword evidence="2" id="KW-0732">Signal</keyword>
<proteinExistence type="predicted"/>
<reference evidence="4 5" key="1">
    <citation type="journal article" date="2019" name="Mol. Ecol. Resour.">
        <title>Chromosome-level genome assembly of Triplophysa tibetana, a fish adapted to the harsh high-altitude environment of the Tibetan Plateau.</title>
        <authorList>
            <person name="Yang X."/>
            <person name="Liu H."/>
            <person name="Ma Z."/>
            <person name="Zou Y."/>
            <person name="Zou M."/>
            <person name="Mao Y."/>
            <person name="Li X."/>
            <person name="Wang H."/>
            <person name="Chen T."/>
            <person name="Wang W."/>
            <person name="Yang R."/>
        </authorList>
    </citation>
    <scope>NUCLEOTIDE SEQUENCE [LARGE SCALE GENOMIC DNA]</scope>
    <source>
        <strain evidence="4">TTIB1903HZAU</strain>
        <tissue evidence="4">Muscle</tissue>
    </source>
</reference>
<keyword evidence="1" id="KW-1133">Transmembrane helix</keyword>
<feature type="domain" description="Ig-like" evidence="3">
    <location>
        <begin position="126"/>
        <end position="209"/>
    </location>
</feature>
<keyword evidence="1" id="KW-0812">Transmembrane</keyword>
<gene>
    <name evidence="4" type="ORF">E1301_Tti013456</name>
</gene>
<dbReference type="AlphaFoldDB" id="A0A5A9NU75"/>
<dbReference type="InterPro" id="IPR003599">
    <property type="entry name" value="Ig_sub"/>
</dbReference>
<feature type="signal peptide" evidence="2">
    <location>
        <begin position="1"/>
        <end position="19"/>
    </location>
</feature>
<evidence type="ECO:0000313" key="5">
    <source>
        <dbReference type="Proteomes" id="UP000324632"/>
    </source>
</evidence>
<dbReference type="PANTHER" id="PTHR21063:SF4">
    <property type="entry name" value="CD48 ANTIGEN-RELATED"/>
    <property type="match status" value="1"/>
</dbReference>
<evidence type="ECO:0000256" key="2">
    <source>
        <dbReference type="SAM" id="SignalP"/>
    </source>
</evidence>
<evidence type="ECO:0000313" key="4">
    <source>
        <dbReference type="EMBL" id="KAA0711847.1"/>
    </source>
</evidence>
<keyword evidence="5" id="KW-1185">Reference proteome</keyword>
<sequence>MFNVIFICWCSWSLEGVFGSEFVSVSVMEGDSVLLSVNITEAQRRDGIMWTYGSIPIAKLKTDNKYIYYNGTDGMFRDRLKLNETGSLIITDIRIKHSGLYYISTTSQEKPFKKFDITVYTHLAAPVISRDSSQNSSSSNCSVSCSVINATHDVSVSWYKGKSLLSSISVSDLNIRLSLPLEVENEDNDTYRCVTNNHITNHTQHLNINHVCHTCSEFSCCCGFTKAVIRLVISALVGVATAAVLVYDIRSGAVLDPI</sequence>
<dbReference type="InterPro" id="IPR036179">
    <property type="entry name" value="Ig-like_dom_sf"/>
</dbReference>
<keyword evidence="1" id="KW-0472">Membrane</keyword>
<dbReference type="PROSITE" id="PS50835">
    <property type="entry name" value="IG_LIKE"/>
    <property type="match status" value="1"/>
</dbReference>
<dbReference type="InterPro" id="IPR007110">
    <property type="entry name" value="Ig-like_dom"/>
</dbReference>
<evidence type="ECO:0000256" key="1">
    <source>
        <dbReference type="SAM" id="Phobius"/>
    </source>
</evidence>
<dbReference type="SMART" id="SM00409">
    <property type="entry name" value="IG"/>
    <property type="match status" value="2"/>
</dbReference>
<dbReference type="SUPFAM" id="SSF48726">
    <property type="entry name" value="Immunoglobulin"/>
    <property type="match status" value="2"/>
</dbReference>
<comment type="caution">
    <text evidence="4">The sequence shown here is derived from an EMBL/GenBank/DDBJ whole genome shotgun (WGS) entry which is preliminary data.</text>
</comment>
<dbReference type="PANTHER" id="PTHR21063">
    <property type="entry name" value="LFA-3"/>
    <property type="match status" value="1"/>
</dbReference>
<dbReference type="Proteomes" id="UP000324632">
    <property type="component" value="Chromosome 14"/>
</dbReference>
<protein>
    <recommendedName>
        <fullName evidence="3">Ig-like domain-containing protein</fullName>
    </recommendedName>
</protein>
<feature type="transmembrane region" description="Helical" evidence="1">
    <location>
        <begin position="227"/>
        <end position="247"/>
    </location>
</feature>
<evidence type="ECO:0000259" key="3">
    <source>
        <dbReference type="PROSITE" id="PS50835"/>
    </source>
</evidence>
<accession>A0A5A9NU75</accession>
<organism evidence="4 5">
    <name type="scientific">Triplophysa tibetana</name>
    <dbReference type="NCBI Taxonomy" id="1572043"/>
    <lineage>
        <taxon>Eukaryota</taxon>
        <taxon>Metazoa</taxon>
        <taxon>Chordata</taxon>
        <taxon>Craniata</taxon>
        <taxon>Vertebrata</taxon>
        <taxon>Euteleostomi</taxon>
        <taxon>Actinopterygii</taxon>
        <taxon>Neopterygii</taxon>
        <taxon>Teleostei</taxon>
        <taxon>Ostariophysi</taxon>
        <taxon>Cypriniformes</taxon>
        <taxon>Nemacheilidae</taxon>
        <taxon>Triplophysa</taxon>
    </lineage>
</organism>
<feature type="chain" id="PRO_5022846538" description="Ig-like domain-containing protein" evidence="2">
    <location>
        <begin position="20"/>
        <end position="258"/>
    </location>
</feature>
<dbReference type="EMBL" id="SOYY01000014">
    <property type="protein sequence ID" value="KAA0711847.1"/>
    <property type="molecule type" value="Genomic_DNA"/>
</dbReference>
<dbReference type="Gene3D" id="2.60.40.10">
    <property type="entry name" value="Immunoglobulins"/>
    <property type="match status" value="2"/>
</dbReference>